<dbReference type="InterPro" id="IPR003593">
    <property type="entry name" value="AAA+_ATPase"/>
</dbReference>
<dbReference type="STRING" id="1702214.AL399_01000"/>
<proteinExistence type="predicted"/>
<dbReference type="PROSITE" id="PS00211">
    <property type="entry name" value="ABC_TRANSPORTER_1"/>
    <property type="match status" value="1"/>
</dbReference>
<dbReference type="Gene3D" id="1.20.1560.10">
    <property type="entry name" value="ABC transporter type 1, transmembrane domain"/>
    <property type="match status" value="1"/>
</dbReference>
<dbReference type="GO" id="GO:0034040">
    <property type="term" value="F:ATPase-coupled lipid transmembrane transporter activity"/>
    <property type="evidence" value="ECO:0007669"/>
    <property type="project" value="TreeGrafter"/>
</dbReference>
<dbReference type="GO" id="GO:0016887">
    <property type="term" value="F:ATP hydrolysis activity"/>
    <property type="evidence" value="ECO:0007669"/>
    <property type="project" value="InterPro"/>
</dbReference>
<dbReference type="GO" id="GO:0140359">
    <property type="term" value="F:ABC-type transporter activity"/>
    <property type="evidence" value="ECO:0007669"/>
    <property type="project" value="InterPro"/>
</dbReference>
<dbReference type="Proteomes" id="UP000054172">
    <property type="component" value="Unassembled WGS sequence"/>
</dbReference>
<feature type="domain" description="ABC transmembrane type-1" evidence="11">
    <location>
        <begin position="22"/>
        <end position="306"/>
    </location>
</feature>
<keyword evidence="2" id="KW-0813">Transport</keyword>
<evidence type="ECO:0000256" key="7">
    <source>
        <dbReference type="ARBA" id="ARBA00022989"/>
    </source>
</evidence>
<evidence type="ECO:0000256" key="4">
    <source>
        <dbReference type="ARBA" id="ARBA00022692"/>
    </source>
</evidence>
<dbReference type="PROSITE" id="PS50929">
    <property type="entry name" value="ABC_TM1F"/>
    <property type="match status" value="1"/>
</dbReference>
<dbReference type="Pfam" id="PF00664">
    <property type="entry name" value="ABC_membrane"/>
    <property type="match status" value="1"/>
</dbReference>
<keyword evidence="3" id="KW-1003">Cell membrane</keyword>
<evidence type="ECO:0000256" key="8">
    <source>
        <dbReference type="ARBA" id="ARBA00023136"/>
    </source>
</evidence>
<keyword evidence="6 12" id="KW-0067">ATP-binding</keyword>
<evidence type="ECO:0000256" key="2">
    <source>
        <dbReference type="ARBA" id="ARBA00022448"/>
    </source>
</evidence>
<evidence type="ECO:0000256" key="5">
    <source>
        <dbReference type="ARBA" id="ARBA00022741"/>
    </source>
</evidence>
<evidence type="ECO:0000256" key="6">
    <source>
        <dbReference type="ARBA" id="ARBA00022840"/>
    </source>
</evidence>
<evidence type="ECO:0000256" key="1">
    <source>
        <dbReference type="ARBA" id="ARBA00004651"/>
    </source>
</evidence>
<dbReference type="InterPro" id="IPR027417">
    <property type="entry name" value="P-loop_NTPase"/>
</dbReference>
<dbReference type="CDD" id="cd07346">
    <property type="entry name" value="ABC_6TM_exporters"/>
    <property type="match status" value="1"/>
</dbReference>
<feature type="transmembrane region" description="Helical" evidence="9">
    <location>
        <begin position="16"/>
        <end position="42"/>
    </location>
</feature>
<dbReference type="FunFam" id="3.40.50.300:FF:000221">
    <property type="entry name" value="Multidrug ABC transporter ATP-binding protein"/>
    <property type="match status" value="1"/>
</dbReference>
<dbReference type="InterPro" id="IPR036640">
    <property type="entry name" value="ABC1_TM_sf"/>
</dbReference>
<evidence type="ECO:0000256" key="3">
    <source>
        <dbReference type="ARBA" id="ARBA00022475"/>
    </source>
</evidence>
<gene>
    <name evidence="12" type="ORF">AL399_01000</name>
</gene>
<evidence type="ECO:0000259" key="10">
    <source>
        <dbReference type="PROSITE" id="PS50893"/>
    </source>
</evidence>
<dbReference type="InterPro" id="IPR039421">
    <property type="entry name" value="Type_1_exporter"/>
</dbReference>
<keyword evidence="4 9" id="KW-0812">Transmembrane</keyword>
<dbReference type="PANTHER" id="PTHR24221">
    <property type="entry name" value="ATP-BINDING CASSETTE SUB-FAMILY B"/>
    <property type="match status" value="1"/>
</dbReference>
<keyword evidence="8 9" id="KW-0472">Membrane</keyword>
<comment type="subcellular location">
    <subcellularLocation>
        <location evidence="1">Cell membrane</location>
        <topology evidence="1">Multi-pass membrane protein</topology>
    </subcellularLocation>
</comment>
<dbReference type="InterPro" id="IPR003439">
    <property type="entry name" value="ABC_transporter-like_ATP-bd"/>
</dbReference>
<evidence type="ECO:0000256" key="9">
    <source>
        <dbReference type="SAM" id="Phobius"/>
    </source>
</evidence>
<dbReference type="EMBL" id="LIIK01000003">
    <property type="protein sequence ID" value="KQM09508.1"/>
    <property type="molecule type" value="Genomic_DNA"/>
</dbReference>
<feature type="transmembrane region" description="Helical" evidence="9">
    <location>
        <begin position="62"/>
        <end position="82"/>
    </location>
</feature>
<dbReference type="PATRIC" id="fig|1702214.3.peg.1672"/>
<dbReference type="Gene3D" id="3.40.50.300">
    <property type="entry name" value="P-loop containing nucleotide triphosphate hydrolases"/>
    <property type="match status" value="1"/>
</dbReference>
<keyword evidence="5" id="KW-0547">Nucleotide-binding</keyword>
<name>A0A0Q4B9P9_9BACT</name>
<dbReference type="AlphaFoldDB" id="A0A0Q4B9P9"/>
<dbReference type="InterPro" id="IPR017871">
    <property type="entry name" value="ABC_transporter-like_CS"/>
</dbReference>
<protein>
    <submittedName>
        <fullName evidence="12">ABC transporter ATP-binding protein</fullName>
    </submittedName>
</protein>
<dbReference type="InterPro" id="IPR011527">
    <property type="entry name" value="ABC1_TM_dom"/>
</dbReference>
<dbReference type="GO" id="GO:0005524">
    <property type="term" value="F:ATP binding"/>
    <property type="evidence" value="ECO:0007669"/>
    <property type="project" value="UniProtKB-KW"/>
</dbReference>
<dbReference type="PANTHER" id="PTHR24221:SF397">
    <property type="entry name" value="ABC TRANSPORTER, ATP-BINDING TRANSMEMBRANE PROTEIN"/>
    <property type="match status" value="1"/>
</dbReference>
<dbReference type="SUPFAM" id="SSF52540">
    <property type="entry name" value="P-loop containing nucleoside triphosphate hydrolases"/>
    <property type="match status" value="1"/>
</dbReference>
<evidence type="ECO:0000313" key="13">
    <source>
        <dbReference type="Proteomes" id="UP000054172"/>
    </source>
</evidence>
<keyword evidence="13" id="KW-1185">Reference proteome</keyword>
<dbReference type="SMART" id="SM00382">
    <property type="entry name" value="AAA"/>
    <property type="match status" value="1"/>
</dbReference>
<accession>A0A0Q4B9P9</accession>
<keyword evidence="7 9" id="KW-1133">Transmembrane helix</keyword>
<reference evidence="12" key="1">
    <citation type="submission" date="2015-08" db="EMBL/GenBank/DDBJ databases">
        <title>Candidatus Bacteriodes Periocalifornicus.</title>
        <authorList>
            <person name="McLean J.S."/>
            <person name="Kelley S."/>
        </authorList>
    </citation>
    <scope>NUCLEOTIDE SEQUENCE [LARGE SCALE GENOMIC DNA]</scope>
    <source>
        <strain evidence="12">12B</strain>
    </source>
</reference>
<comment type="caution">
    <text evidence="12">The sequence shown here is derived from an EMBL/GenBank/DDBJ whole genome shotgun (WGS) entry which is preliminary data.</text>
</comment>
<dbReference type="Pfam" id="PF00005">
    <property type="entry name" value="ABC_tran"/>
    <property type="match status" value="1"/>
</dbReference>
<dbReference type="GO" id="GO:0005886">
    <property type="term" value="C:plasma membrane"/>
    <property type="evidence" value="ECO:0007669"/>
    <property type="project" value="UniProtKB-SubCell"/>
</dbReference>
<feature type="domain" description="ABC transporter" evidence="10">
    <location>
        <begin position="338"/>
        <end position="572"/>
    </location>
</feature>
<evidence type="ECO:0000259" key="11">
    <source>
        <dbReference type="PROSITE" id="PS50929"/>
    </source>
</evidence>
<dbReference type="PROSITE" id="PS50893">
    <property type="entry name" value="ABC_TRANSPORTER_2"/>
    <property type="match status" value="1"/>
</dbReference>
<organism evidence="12 13">
    <name type="scientific">Candidatus [Bacteroides] periocalifornicus</name>
    <dbReference type="NCBI Taxonomy" id="1702214"/>
    <lineage>
        <taxon>Bacteria</taxon>
        <taxon>Pseudomonadati</taxon>
        <taxon>Bacteroidota</taxon>
    </lineage>
</organism>
<sequence>MIHYLQHRLATDREGAIILIKGAIFTTLQHFSLFLPVMLVYLFIDSILRNVQLGIAPGVADFWLYVGLAVVAALAIGVLSVFHYNSTYLAVYSEGMNRRVHLAETLRKLPLSFFAQRNLSDLTSTVMKDAQDLEQIFSHAVPQLIAALVVILVAFVGLLFYSWQLTLALFWVIILALILFWFSKRKMNAIHKAQQGRTLAVTERIEEGIDGANEIKSFNLQQHYLKELEGDLERYEQGQNHGELQLAVIVGSLTSLLKLGMPTLVLVGTILMANGSLDLLTFLLFIVVASMIFEPIVEVMNQASLLFYLDTRIERTRQIFERPQQQGMTGVEVKDYTLEFRHVDFSYEAGVPVLHNVSFTAKQGEITALVGPSGGGKSTAARLAARFWDVTGGSITLGGVDISTIDPEELLQHYSIVFQDVVLFNASLMDNIRIGRRSATDEEVLAAAKLAQCDEFALSLPAGYQTVIGENGSTLSGGERQRLSIARAILKNAPIILLDEATASLDVENETKIQEALSTLVKGKTVLIIAHRMRTVARANRVVVLRGGECVEQGAPAELKAQNGEFAHMVEVQMQTV</sequence>
<feature type="transmembrane region" description="Helical" evidence="9">
    <location>
        <begin position="136"/>
        <end position="159"/>
    </location>
</feature>
<dbReference type="SUPFAM" id="SSF90123">
    <property type="entry name" value="ABC transporter transmembrane region"/>
    <property type="match status" value="1"/>
</dbReference>
<feature type="transmembrane region" description="Helical" evidence="9">
    <location>
        <begin position="165"/>
        <end position="182"/>
    </location>
</feature>
<evidence type="ECO:0000313" key="12">
    <source>
        <dbReference type="EMBL" id="KQM09508.1"/>
    </source>
</evidence>